<keyword evidence="4" id="KW-1185">Reference proteome</keyword>
<dbReference type="Proteomes" id="UP000321337">
    <property type="component" value="Unassembled WGS sequence"/>
</dbReference>
<evidence type="ECO:0000256" key="2">
    <source>
        <dbReference type="RuleBase" id="RU362080"/>
    </source>
</evidence>
<sequence length="79" mass="9160">MKQLSIREIRQDLPRIDELLATEGEVIVTRRGKPVARLLPLEPAVPPRKLPSLKWLRDKIPFQEIPSEVLIREDRDARG</sequence>
<dbReference type="InterPro" id="IPR006442">
    <property type="entry name" value="Antitoxin_Phd/YefM"/>
</dbReference>
<evidence type="ECO:0000313" key="4">
    <source>
        <dbReference type="Proteomes" id="UP000321337"/>
    </source>
</evidence>
<evidence type="ECO:0000256" key="1">
    <source>
        <dbReference type="ARBA" id="ARBA00009981"/>
    </source>
</evidence>
<dbReference type="RefSeq" id="WP_161984177.1">
    <property type="nucleotide sequence ID" value="NZ_AP021884.1"/>
</dbReference>
<evidence type="ECO:0000313" key="3">
    <source>
        <dbReference type="EMBL" id="GEP29955.1"/>
    </source>
</evidence>
<dbReference type="SUPFAM" id="SSF143120">
    <property type="entry name" value="YefM-like"/>
    <property type="match status" value="1"/>
</dbReference>
<gene>
    <name evidence="3" type="ORF">TPL01_10930</name>
</gene>
<dbReference type="EMBL" id="BKAD01000010">
    <property type="protein sequence ID" value="GEP29955.1"/>
    <property type="molecule type" value="Genomic_DNA"/>
</dbReference>
<comment type="function">
    <text evidence="2">Antitoxin component of a type II toxin-antitoxin (TA) system.</text>
</comment>
<dbReference type="AlphaFoldDB" id="A0A512L648"/>
<protein>
    <recommendedName>
        <fullName evidence="2">Antitoxin</fullName>
    </recommendedName>
</protein>
<dbReference type="NCBIfam" id="TIGR01552">
    <property type="entry name" value="phd_fam"/>
    <property type="match status" value="1"/>
</dbReference>
<organism evidence="3 4">
    <name type="scientific">Sulfuriferula plumbiphila</name>
    <dbReference type="NCBI Taxonomy" id="171865"/>
    <lineage>
        <taxon>Bacteria</taxon>
        <taxon>Pseudomonadati</taxon>
        <taxon>Pseudomonadota</taxon>
        <taxon>Betaproteobacteria</taxon>
        <taxon>Nitrosomonadales</taxon>
        <taxon>Sulfuricellaceae</taxon>
        <taxon>Sulfuriferula</taxon>
    </lineage>
</organism>
<name>A0A512L648_9PROT</name>
<dbReference type="Gene3D" id="3.40.1620.10">
    <property type="entry name" value="YefM-like domain"/>
    <property type="match status" value="1"/>
</dbReference>
<proteinExistence type="inferred from homology"/>
<accession>A0A512L648</accession>
<dbReference type="Pfam" id="PF02604">
    <property type="entry name" value="PhdYeFM_antitox"/>
    <property type="match status" value="1"/>
</dbReference>
<comment type="caution">
    <text evidence="3">The sequence shown here is derived from an EMBL/GenBank/DDBJ whole genome shotgun (WGS) entry which is preliminary data.</text>
</comment>
<reference evidence="3 4" key="1">
    <citation type="submission" date="2019-07" db="EMBL/GenBank/DDBJ databases">
        <title>Whole genome shotgun sequence of Thiobacillus plumbophilus NBRC 107929.</title>
        <authorList>
            <person name="Hosoyama A."/>
            <person name="Uohara A."/>
            <person name="Ohji S."/>
            <person name="Ichikawa N."/>
        </authorList>
    </citation>
    <scope>NUCLEOTIDE SEQUENCE [LARGE SCALE GENOMIC DNA]</scope>
    <source>
        <strain evidence="3 4">NBRC 107929</strain>
    </source>
</reference>
<dbReference type="InterPro" id="IPR036165">
    <property type="entry name" value="YefM-like_sf"/>
</dbReference>
<comment type="similarity">
    <text evidence="1 2">Belongs to the phD/YefM antitoxin family.</text>
</comment>